<proteinExistence type="predicted"/>
<dbReference type="Proteomes" id="UP000003028">
    <property type="component" value="Unassembled WGS sequence"/>
</dbReference>
<keyword evidence="2" id="KW-1185">Reference proteome</keyword>
<name>E7FVT7_ERYRH</name>
<evidence type="ECO:0008006" key="3">
    <source>
        <dbReference type="Google" id="ProtNLM"/>
    </source>
</evidence>
<dbReference type="STRING" id="1648.A2I91_03000"/>
<dbReference type="InterPro" id="IPR053717">
    <property type="entry name" value="MerB_lyase_sf"/>
</dbReference>
<evidence type="ECO:0000313" key="2">
    <source>
        <dbReference type="Proteomes" id="UP000003028"/>
    </source>
</evidence>
<dbReference type="Gene3D" id="3.30.450.410">
    <property type="match status" value="1"/>
</dbReference>
<sequence length="196" mass="21783">MRKEYAMNQYEILKKQLDLNPDFNERYQALSSALQKEYQEFVGRLLEGNLADEAWLSCSQSLYDCDLINASCKACYPISGQKTAFKVSIPGVEEVYAMCAFDAMCFLSLKDSEIICLDGTRITRENLQDVPLKVWVPNAKSGCCVASKSCSSIKFIAKDDVPCSGGVSYTLPEAFVLSVQLFDYALDVIKAKISVS</sequence>
<comment type="caution">
    <text evidence="1">The sequence shown here is derived from an EMBL/GenBank/DDBJ whole genome shotgun (WGS) entry which is preliminary data.</text>
</comment>
<reference evidence="1" key="1">
    <citation type="submission" date="2011-01" db="EMBL/GenBank/DDBJ databases">
        <authorList>
            <person name="Muzny D."/>
            <person name="Qin X."/>
            <person name="Buhay C."/>
            <person name="Dugan-Rocha S."/>
            <person name="Ding Y."/>
            <person name="Chen G."/>
            <person name="Hawes A."/>
            <person name="Holder M."/>
            <person name="Jhangiani S."/>
            <person name="Johnson A."/>
            <person name="Khan Z."/>
            <person name="Li Z."/>
            <person name="Liu W."/>
            <person name="Liu X."/>
            <person name="Perez L."/>
            <person name="Shen H."/>
            <person name="Wang Q."/>
            <person name="Watt J."/>
            <person name="Xi L."/>
            <person name="Xin Y."/>
            <person name="Zhou J."/>
            <person name="Deng J."/>
            <person name="Jiang H."/>
            <person name="Liu Y."/>
            <person name="Qu J."/>
            <person name="Song X.-Z."/>
            <person name="Zhang L."/>
            <person name="Villasana D."/>
            <person name="Johnson A."/>
            <person name="Liu J."/>
            <person name="Liyanage D."/>
            <person name="Lorensuhewa L."/>
            <person name="Robinson T."/>
            <person name="Song A."/>
            <person name="Song B.-B."/>
            <person name="Dinh H."/>
            <person name="Thornton R."/>
            <person name="Coyle M."/>
            <person name="Francisco L."/>
            <person name="Jackson L."/>
            <person name="Javaid M."/>
            <person name="Korchina V."/>
            <person name="Kovar C."/>
            <person name="Mata R."/>
            <person name="Mathew T."/>
            <person name="Ngo R."/>
            <person name="Nguyen L."/>
            <person name="Nguyen N."/>
            <person name="Okwuonu G."/>
            <person name="Ongeri F."/>
            <person name="Pham C."/>
            <person name="Simmons D."/>
            <person name="Wilczek-Boney K."/>
            <person name="Hale W."/>
            <person name="Jakkamsetti A."/>
            <person name="Pham P."/>
            <person name="Ruth R."/>
            <person name="San Lucas F."/>
            <person name="Warren J."/>
            <person name="Zhang J."/>
            <person name="Zhao Z."/>
            <person name="Zhou C."/>
            <person name="Zhu D."/>
            <person name="Lee S."/>
            <person name="Bess C."/>
            <person name="Blankenburg K."/>
            <person name="Forbes L."/>
            <person name="Fu Q."/>
            <person name="Gubbala S."/>
            <person name="Hirani K."/>
            <person name="Jayaseelan J.C."/>
            <person name="Lara F."/>
            <person name="Munidasa M."/>
            <person name="Palculict T."/>
            <person name="Patil S."/>
            <person name="Pu L.-L."/>
            <person name="Saada N."/>
            <person name="Tang L."/>
            <person name="Weissenberger G."/>
            <person name="Zhu Y."/>
            <person name="Hemphill L."/>
            <person name="Shang Y."/>
            <person name="Youmans B."/>
            <person name="Ayvaz T."/>
            <person name="Ross M."/>
            <person name="Santibanez J."/>
            <person name="Aqrawi P."/>
            <person name="Gross S."/>
            <person name="Joshi V."/>
            <person name="Fowler G."/>
            <person name="Nazareth L."/>
            <person name="Reid J."/>
            <person name="Worley K."/>
            <person name="Petrosino J."/>
            <person name="Highlander S."/>
            <person name="Gibbs R."/>
        </authorList>
    </citation>
    <scope>NUCLEOTIDE SEQUENCE [LARGE SCALE GENOMIC DNA]</scope>
    <source>
        <strain evidence="1">ATCC 19414</strain>
    </source>
</reference>
<evidence type="ECO:0000313" key="1">
    <source>
        <dbReference type="EMBL" id="EFY09007.1"/>
    </source>
</evidence>
<accession>E7FVT7</accession>
<dbReference type="SUPFAM" id="SSF160387">
    <property type="entry name" value="NosL/MerB-like"/>
    <property type="match status" value="1"/>
</dbReference>
<protein>
    <recommendedName>
        <fullName evidence="3">Alkylmercury lyase</fullName>
    </recommendedName>
</protein>
<dbReference type="EMBL" id="ACLK02000002">
    <property type="protein sequence ID" value="EFY09007.1"/>
    <property type="molecule type" value="Genomic_DNA"/>
</dbReference>
<dbReference type="AlphaFoldDB" id="E7FVT7"/>
<organism evidence="1 2">
    <name type="scientific">Erysipelothrix rhusiopathiae ATCC 19414</name>
    <dbReference type="NCBI Taxonomy" id="525280"/>
    <lineage>
        <taxon>Bacteria</taxon>
        <taxon>Bacillati</taxon>
        <taxon>Bacillota</taxon>
        <taxon>Erysipelotrichia</taxon>
        <taxon>Erysipelotrichales</taxon>
        <taxon>Erysipelotrichaceae</taxon>
        <taxon>Erysipelothrix</taxon>
    </lineage>
</organism>
<gene>
    <name evidence="1" type="ORF">HMPREF0357_11114</name>
</gene>